<dbReference type="Pfam" id="PF02517">
    <property type="entry name" value="Rce1-like"/>
    <property type="match status" value="1"/>
</dbReference>
<dbReference type="Proteomes" id="UP000220251">
    <property type="component" value="Unassembled WGS sequence"/>
</dbReference>
<protein>
    <submittedName>
        <fullName evidence="3">Protease</fullName>
    </submittedName>
</protein>
<feature type="domain" description="CAAX prenyl protease 2/Lysostaphin resistance protein A-like" evidence="2">
    <location>
        <begin position="176"/>
        <end position="270"/>
    </location>
</feature>
<organism evidence="3 4">
    <name type="scientific">Estrella lausannensis</name>
    <dbReference type="NCBI Taxonomy" id="483423"/>
    <lineage>
        <taxon>Bacteria</taxon>
        <taxon>Pseudomonadati</taxon>
        <taxon>Chlamydiota</taxon>
        <taxon>Chlamydiia</taxon>
        <taxon>Parachlamydiales</taxon>
        <taxon>Candidatus Criblamydiaceae</taxon>
        <taxon>Estrella</taxon>
    </lineage>
</organism>
<evidence type="ECO:0000313" key="4">
    <source>
        <dbReference type="Proteomes" id="UP000220251"/>
    </source>
</evidence>
<keyword evidence="3" id="KW-0645">Protease</keyword>
<dbReference type="InterPro" id="IPR003675">
    <property type="entry name" value="Rce1/LyrA-like_dom"/>
</dbReference>
<keyword evidence="1" id="KW-0812">Transmembrane</keyword>
<dbReference type="GO" id="GO:0080120">
    <property type="term" value="P:CAAX-box protein maturation"/>
    <property type="evidence" value="ECO:0007669"/>
    <property type="project" value="UniProtKB-ARBA"/>
</dbReference>
<feature type="transmembrane region" description="Helical" evidence="1">
    <location>
        <begin position="207"/>
        <end position="226"/>
    </location>
</feature>
<reference evidence="4" key="1">
    <citation type="submission" date="2015-06" db="EMBL/GenBank/DDBJ databases">
        <authorList>
            <person name="Bertelli C."/>
        </authorList>
    </citation>
    <scope>NUCLEOTIDE SEQUENCE [LARGE SCALE GENOMIC DNA]</scope>
    <source>
        <strain evidence="4">CRIB-30</strain>
    </source>
</reference>
<feature type="transmembrane region" description="Helical" evidence="1">
    <location>
        <begin position="129"/>
        <end position="150"/>
    </location>
</feature>
<feature type="transmembrane region" description="Helical" evidence="1">
    <location>
        <begin position="87"/>
        <end position="108"/>
    </location>
</feature>
<dbReference type="PANTHER" id="PTHR36435:SF1">
    <property type="entry name" value="CAAX AMINO TERMINAL PROTEASE FAMILY PROTEIN"/>
    <property type="match status" value="1"/>
</dbReference>
<feature type="transmembrane region" description="Helical" evidence="1">
    <location>
        <begin position="12"/>
        <end position="32"/>
    </location>
</feature>
<feature type="transmembrane region" description="Helical" evidence="1">
    <location>
        <begin position="176"/>
        <end position="195"/>
    </location>
</feature>
<feature type="transmembrane region" description="Helical" evidence="1">
    <location>
        <begin position="232"/>
        <end position="252"/>
    </location>
</feature>
<sequence>MNEAQENLSVESFLILLALVFFTAVFAKRIGYYSYPEKSVRSTPFVSVFQFLIAFILFFSVTLAASLSGGAIIQKTAHLLHIPLDGYAIRLLNGLLMVYGVTLALFLFARRNLFPKQSFFSPAVMVKGALSWFIAYPQMLLITIGLNYLLMELFHLEPEEQTSVLELKGAKSHPPLFFLMMFTITLIVPVCEEILFRGYLQNFLRRFLPRFPAIAITSLVFALFHFSGSQSAGNFVILPSLFFFSLYLGFVYEKWGSLSASYGLHAFFNGVSSLMIGSST</sequence>
<evidence type="ECO:0000259" key="2">
    <source>
        <dbReference type="Pfam" id="PF02517"/>
    </source>
</evidence>
<proteinExistence type="predicted"/>
<name>A0A0H5DR70_9BACT</name>
<keyword evidence="1" id="KW-1133">Transmembrane helix</keyword>
<gene>
    <name evidence="3" type="ORF">ELAC_0792</name>
</gene>
<dbReference type="InterPro" id="IPR052710">
    <property type="entry name" value="CAAX_protease"/>
</dbReference>
<dbReference type="EMBL" id="CWGJ01000011">
    <property type="protein sequence ID" value="CRX38144.1"/>
    <property type="molecule type" value="Genomic_DNA"/>
</dbReference>
<keyword evidence="4" id="KW-1185">Reference proteome</keyword>
<dbReference type="GO" id="GO:0004175">
    <property type="term" value="F:endopeptidase activity"/>
    <property type="evidence" value="ECO:0007669"/>
    <property type="project" value="UniProtKB-ARBA"/>
</dbReference>
<dbReference type="PANTHER" id="PTHR36435">
    <property type="entry name" value="SLR1288 PROTEIN"/>
    <property type="match status" value="1"/>
</dbReference>
<dbReference type="GO" id="GO:0006508">
    <property type="term" value="P:proteolysis"/>
    <property type="evidence" value="ECO:0007669"/>
    <property type="project" value="UniProtKB-KW"/>
</dbReference>
<feature type="transmembrane region" description="Helical" evidence="1">
    <location>
        <begin position="44"/>
        <end position="67"/>
    </location>
</feature>
<dbReference type="OrthoDB" id="9782250at2"/>
<keyword evidence="3" id="KW-0378">Hydrolase</keyword>
<accession>A0A0H5DR70</accession>
<dbReference type="AlphaFoldDB" id="A0A0H5DR70"/>
<evidence type="ECO:0000313" key="3">
    <source>
        <dbReference type="EMBL" id="CRX38144.1"/>
    </source>
</evidence>
<dbReference type="RefSeq" id="WP_098037993.1">
    <property type="nucleotide sequence ID" value="NZ_CWGJ01000011.1"/>
</dbReference>
<evidence type="ECO:0000256" key="1">
    <source>
        <dbReference type="SAM" id="Phobius"/>
    </source>
</evidence>
<keyword evidence="1" id="KW-0472">Membrane</keyword>